<dbReference type="InterPro" id="IPR000573">
    <property type="entry name" value="AconitaseA/IPMdHydase_ssu_swvl"/>
</dbReference>
<evidence type="ECO:0000256" key="5">
    <source>
        <dbReference type="ARBA" id="ARBA00011271"/>
    </source>
</evidence>
<dbReference type="RefSeq" id="WP_021098909.1">
    <property type="nucleotide sequence ID" value="NZ_KE557324.1"/>
</dbReference>
<dbReference type="STRING" id="1123069.ruthe_02844"/>
<evidence type="ECO:0000256" key="4">
    <source>
        <dbReference type="ARBA" id="ARBA00009845"/>
    </source>
</evidence>
<dbReference type="InterPro" id="IPR004431">
    <property type="entry name" value="3-IsopropMal_deHydase_ssu"/>
</dbReference>
<dbReference type="CDD" id="cd01577">
    <property type="entry name" value="IPMI_Swivel"/>
    <property type="match status" value="1"/>
</dbReference>
<dbReference type="Pfam" id="PF00694">
    <property type="entry name" value="Aconitase_C"/>
    <property type="match status" value="1"/>
</dbReference>
<evidence type="ECO:0000313" key="12">
    <source>
        <dbReference type="EMBL" id="EPX83220.1"/>
    </source>
</evidence>
<dbReference type="GO" id="GO:0009316">
    <property type="term" value="C:3-isopropylmalate dehydratase complex"/>
    <property type="evidence" value="ECO:0007669"/>
    <property type="project" value="InterPro"/>
</dbReference>
<dbReference type="EC" id="4.2.1.33" evidence="10"/>
<dbReference type="OrthoDB" id="9777465at2"/>
<dbReference type="PANTHER" id="PTHR43345">
    <property type="entry name" value="3-ISOPROPYLMALATE DEHYDRATASE SMALL SUBUNIT 2-RELATED-RELATED"/>
    <property type="match status" value="1"/>
</dbReference>
<keyword evidence="8 10" id="KW-0456">Lyase</keyword>
<evidence type="ECO:0000259" key="11">
    <source>
        <dbReference type="Pfam" id="PF00694"/>
    </source>
</evidence>
<evidence type="ECO:0000256" key="9">
    <source>
        <dbReference type="ARBA" id="ARBA00023304"/>
    </source>
</evidence>
<name>S9RYX8_9RHOB</name>
<evidence type="ECO:0000256" key="10">
    <source>
        <dbReference type="HAMAP-Rule" id="MF_01031"/>
    </source>
</evidence>
<keyword evidence="7 10" id="KW-0028">Amino-acid biosynthesis</keyword>
<evidence type="ECO:0000256" key="2">
    <source>
        <dbReference type="ARBA" id="ARBA00002695"/>
    </source>
</evidence>
<gene>
    <name evidence="10" type="primary">leuD</name>
    <name evidence="12" type="ORF">ruthe_02844</name>
</gene>
<accession>S9RYX8</accession>
<comment type="subunit">
    <text evidence="5 10">Heterodimer of LeuC and LeuD.</text>
</comment>
<dbReference type="HOGENOM" id="CLU_081378_0_3_5"/>
<dbReference type="SUPFAM" id="SSF52016">
    <property type="entry name" value="LeuD/IlvD-like"/>
    <property type="match status" value="1"/>
</dbReference>
<sequence>MEPFVTLESVAAPLPEAGIDTDVIFPARFLLLLDRAGLGRHLFHERRHARPPGSPPFVLDRPPHDRARILVTGPDFGIGSSREQAVWALADFGIRCIIAPSFGEIFHANCFRNGLLPVTLPPADHARILAEAEAARPLVVDLPAQTIRLAGGERIGFAIEPHRRQALLEGLDEIALLLREDADAIGAFEARQRAQRPWLFLTREQLSHFDDLTETPANG</sequence>
<dbReference type="GO" id="GO:0003861">
    <property type="term" value="F:3-isopropylmalate dehydratase activity"/>
    <property type="evidence" value="ECO:0007669"/>
    <property type="project" value="UniProtKB-UniRule"/>
</dbReference>
<comment type="pathway">
    <text evidence="3 10">Amino-acid biosynthesis; L-leucine biosynthesis; L-leucine from 3-methyl-2-oxobutanoate: step 2/4.</text>
</comment>
<evidence type="ECO:0000256" key="3">
    <source>
        <dbReference type="ARBA" id="ARBA00004729"/>
    </source>
</evidence>
<proteinExistence type="inferred from homology"/>
<dbReference type="GO" id="GO:0009098">
    <property type="term" value="P:L-leucine biosynthetic process"/>
    <property type="evidence" value="ECO:0007669"/>
    <property type="project" value="UniProtKB-UniRule"/>
</dbReference>
<keyword evidence="13" id="KW-1185">Reference proteome</keyword>
<dbReference type="InterPro" id="IPR015928">
    <property type="entry name" value="Aconitase/3IPM_dehydase_swvl"/>
</dbReference>
<comment type="similarity">
    <text evidence="4 10">Belongs to the LeuD family. LeuD type 1 subfamily.</text>
</comment>
<comment type="catalytic activity">
    <reaction evidence="1 10">
        <text>(2R,3S)-3-isopropylmalate = (2S)-2-isopropylmalate</text>
        <dbReference type="Rhea" id="RHEA:32287"/>
        <dbReference type="ChEBI" id="CHEBI:1178"/>
        <dbReference type="ChEBI" id="CHEBI:35121"/>
        <dbReference type="EC" id="4.2.1.33"/>
    </reaction>
</comment>
<protein>
    <recommendedName>
        <fullName evidence="10">3-isopropylmalate dehydratase small subunit</fullName>
        <ecNumber evidence="10">4.2.1.33</ecNumber>
    </recommendedName>
    <alternativeName>
        <fullName evidence="10">Alpha-IPM isomerase</fullName>
        <shortName evidence="10">IPMI</shortName>
    </alternativeName>
    <alternativeName>
        <fullName evidence="10">Isopropylmalate isomerase</fullName>
    </alternativeName>
</protein>
<dbReference type="HAMAP" id="MF_01031">
    <property type="entry name" value="LeuD_type1"/>
    <property type="match status" value="1"/>
</dbReference>
<reference evidence="12 13" key="1">
    <citation type="journal article" date="2013" name="Stand. Genomic Sci.">
        <title>Genome sequence of the reddish-pigmented Rubellimicrobium thermophilum type strain (DSM 16684(T)), a member of the Roseobacter clade.</title>
        <authorList>
            <person name="Fiebig A."/>
            <person name="Riedel T."/>
            <person name="Gronow S."/>
            <person name="Petersen J."/>
            <person name="Klenk H.P."/>
            <person name="Goker M."/>
        </authorList>
    </citation>
    <scope>NUCLEOTIDE SEQUENCE [LARGE SCALE GENOMIC DNA]</scope>
    <source>
        <strain evidence="12 13">DSM 16684</strain>
    </source>
</reference>
<dbReference type="AlphaFoldDB" id="S9RYX8"/>
<dbReference type="UniPathway" id="UPA00048">
    <property type="reaction ID" value="UER00071"/>
</dbReference>
<keyword evidence="9 10" id="KW-0100">Branched-chain amino acid biosynthesis</keyword>
<dbReference type="PANTHER" id="PTHR43345:SF5">
    <property type="entry name" value="3-ISOPROPYLMALATE DEHYDRATASE SMALL SUBUNIT"/>
    <property type="match status" value="1"/>
</dbReference>
<feature type="domain" description="Aconitase A/isopropylmalate dehydratase small subunit swivel" evidence="11">
    <location>
        <begin position="1"/>
        <end position="121"/>
    </location>
</feature>
<evidence type="ECO:0000256" key="6">
    <source>
        <dbReference type="ARBA" id="ARBA00022430"/>
    </source>
</evidence>
<evidence type="ECO:0000256" key="8">
    <source>
        <dbReference type="ARBA" id="ARBA00023239"/>
    </source>
</evidence>
<dbReference type="NCBIfam" id="NF002458">
    <property type="entry name" value="PRK01641.1"/>
    <property type="match status" value="1"/>
</dbReference>
<dbReference type="InterPro" id="IPR033940">
    <property type="entry name" value="IPMI_Swivel"/>
</dbReference>
<comment type="caution">
    <text evidence="12">The sequence shown here is derived from an EMBL/GenBank/DDBJ whole genome shotgun (WGS) entry which is preliminary data.</text>
</comment>
<comment type="function">
    <text evidence="2 10">Catalyzes the isomerization between 2-isopropylmalate and 3-isopropylmalate, via the formation of 2-isopropylmaleate.</text>
</comment>
<dbReference type="NCBIfam" id="TIGR00171">
    <property type="entry name" value="leuD"/>
    <property type="match status" value="1"/>
</dbReference>
<dbReference type="Proteomes" id="UP000015346">
    <property type="component" value="Unassembled WGS sequence"/>
</dbReference>
<evidence type="ECO:0000256" key="7">
    <source>
        <dbReference type="ARBA" id="ARBA00022605"/>
    </source>
</evidence>
<dbReference type="EMBL" id="AOLV01000033">
    <property type="protein sequence ID" value="EPX83220.1"/>
    <property type="molecule type" value="Genomic_DNA"/>
</dbReference>
<dbReference type="InterPro" id="IPR050075">
    <property type="entry name" value="LeuD"/>
</dbReference>
<keyword evidence="6 10" id="KW-0432">Leucine biosynthesis</keyword>
<dbReference type="Gene3D" id="3.20.19.10">
    <property type="entry name" value="Aconitase, domain 4"/>
    <property type="match status" value="1"/>
</dbReference>
<evidence type="ECO:0000256" key="1">
    <source>
        <dbReference type="ARBA" id="ARBA00000491"/>
    </source>
</evidence>
<evidence type="ECO:0000313" key="13">
    <source>
        <dbReference type="Proteomes" id="UP000015346"/>
    </source>
</evidence>
<organism evidence="12 13">
    <name type="scientific">Rubellimicrobium thermophilum DSM 16684</name>
    <dbReference type="NCBI Taxonomy" id="1123069"/>
    <lineage>
        <taxon>Bacteria</taxon>
        <taxon>Pseudomonadati</taxon>
        <taxon>Pseudomonadota</taxon>
        <taxon>Alphaproteobacteria</taxon>
        <taxon>Rhodobacterales</taxon>
        <taxon>Roseobacteraceae</taxon>
        <taxon>Rubellimicrobium</taxon>
    </lineage>
</organism>
<dbReference type="PATRIC" id="fig|1123069.3.peg.2814"/>